<comment type="similarity">
    <text evidence="1">Belongs to the short-chain dehydrogenases/reductases (SDR) family.</text>
</comment>
<dbReference type="PANTHER" id="PTHR24320:SF282">
    <property type="entry name" value="WW DOMAIN-CONTAINING OXIDOREDUCTASE"/>
    <property type="match status" value="1"/>
</dbReference>
<dbReference type="InterPro" id="IPR002347">
    <property type="entry name" value="SDR_fam"/>
</dbReference>
<reference evidence="4" key="1">
    <citation type="submission" date="2023-02" db="EMBL/GenBank/DDBJ databases">
        <title>Colletotrichum kahawae CIFC_Que2 genome sequencing and assembly.</title>
        <authorList>
            <person name="Baroncelli R."/>
        </authorList>
    </citation>
    <scope>NUCLEOTIDE SEQUENCE</scope>
    <source>
        <strain evidence="4">CIFC_Que2</strain>
    </source>
</reference>
<keyword evidence="5" id="KW-1185">Reference proteome</keyword>
<dbReference type="GO" id="GO:0016491">
    <property type="term" value="F:oxidoreductase activity"/>
    <property type="evidence" value="ECO:0007669"/>
    <property type="project" value="UniProtKB-KW"/>
</dbReference>
<proteinExistence type="inferred from homology"/>
<dbReference type="PANTHER" id="PTHR24320">
    <property type="entry name" value="RETINOL DEHYDROGENASE"/>
    <property type="match status" value="1"/>
</dbReference>
<dbReference type="SUPFAM" id="SSF51735">
    <property type="entry name" value="NAD(P)-binding Rossmann-fold domains"/>
    <property type="match status" value="1"/>
</dbReference>
<dbReference type="EMBL" id="VYYT01000275">
    <property type="protein sequence ID" value="KAK2749698.1"/>
    <property type="molecule type" value="Genomic_DNA"/>
</dbReference>
<evidence type="ECO:0000256" key="2">
    <source>
        <dbReference type="ARBA" id="ARBA00022857"/>
    </source>
</evidence>
<dbReference type="Proteomes" id="UP001281614">
    <property type="component" value="Unassembled WGS sequence"/>
</dbReference>
<dbReference type="InterPro" id="IPR036291">
    <property type="entry name" value="NAD(P)-bd_dom_sf"/>
</dbReference>
<organism evidence="4 5">
    <name type="scientific">Colletotrichum kahawae</name>
    <name type="common">Coffee berry disease fungus</name>
    <dbReference type="NCBI Taxonomy" id="34407"/>
    <lineage>
        <taxon>Eukaryota</taxon>
        <taxon>Fungi</taxon>
        <taxon>Dikarya</taxon>
        <taxon>Ascomycota</taxon>
        <taxon>Pezizomycotina</taxon>
        <taxon>Sordariomycetes</taxon>
        <taxon>Hypocreomycetidae</taxon>
        <taxon>Glomerellales</taxon>
        <taxon>Glomerellaceae</taxon>
        <taxon>Colletotrichum</taxon>
        <taxon>Colletotrichum gloeosporioides species complex</taxon>
    </lineage>
</organism>
<accession>A0AAD9Y7I8</accession>
<evidence type="ECO:0000256" key="3">
    <source>
        <dbReference type="ARBA" id="ARBA00023002"/>
    </source>
</evidence>
<keyword evidence="3" id="KW-0560">Oxidoreductase</keyword>
<dbReference type="AlphaFoldDB" id="A0AAD9Y7I8"/>
<gene>
    <name evidence="4" type="ORF">CKAH01_17995</name>
</gene>
<comment type="caution">
    <text evidence="4">The sequence shown here is derived from an EMBL/GenBank/DDBJ whole genome shotgun (WGS) entry which is preliminary data.</text>
</comment>
<protein>
    <submittedName>
        <fullName evidence="4">Short-chain dehydrogenase reductase</fullName>
    </submittedName>
</protein>
<sequence>MPQFRQEDIPELKDQVIIVTGGNAGLGLETVKQLASRNPARIYLAARSQEKAEQAIKDIKTANPAAKNIRFLKLDLASLESVKGAASEFLSKETRLDILVNNAGIMMTAEDLTAEGYEIQFGTNVVGPALFTQLLLPTLRETAKINPETRAVMLSSQRLHKGNQRNFDPHTC</sequence>
<evidence type="ECO:0000313" key="5">
    <source>
        <dbReference type="Proteomes" id="UP001281614"/>
    </source>
</evidence>
<name>A0AAD9Y7I8_COLKA</name>
<dbReference type="PRINTS" id="PR00081">
    <property type="entry name" value="GDHRDH"/>
</dbReference>
<dbReference type="Gene3D" id="3.40.50.720">
    <property type="entry name" value="NAD(P)-binding Rossmann-like Domain"/>
    <property type="match status" value="1"/>
</dbReference>
<dbReference type="Pfam" id="PF00106">
    <property type="entry name" value="adh_short"/>
    <property type="match status" value="1"/>
</dbReference>
<keyword evidence="2" id="KW-0521">NADP</keyword>
<evidence type="ECO:0000256" key="1">
    <source>
        <dbReference type="ARBA" id="ARBA00006484"/>
    </source>
</evidence>
<evidence type="ECO:0000313" key="4">
    <source>
        <dbReference type="EMBL" id="KAK2749698.1"/>
    </source>
</evidence>